<dbReference type="Gene3D" id="3.30.565.10">
    <property type="entry name" value="Histidine kinase-like ATPase, C-terminal domain"/>
    <property type="match status" value="1"/>
</dbReference>
<dbReference type="InterPro" id="IPR036890">
    <property type="entry name" value="HATPase_C_sf"/>
</dbReference>
<proteinExistence type="predicted"/>
<feature type="transmembrane region" description="Helical" evidence="1">
    <location>
        <begin position="339"/>
        <end position="359"/>
    </location>
</feature>
<organism evidence="2">
    <name type="scientific">freshwater metagenome</name>
    <dbReference type="NCBI Taxonomy" id="449393"/>
    <lineage>
        <taxon>unclassified sequences</taxon>
        <taxon>metagenomes</taxon>
        <taxon>ecological metagenomes</taxon>
    </lineage>
</organism>
<accession>A0A6J6NIJ7</accession>
<feature type="transmembrane region" description="Helical" evidence="1">
    <location>
        <begin position="78"/>
        <end position="105"/>
    </location>
</feature>
<feature type="transmembrane region" description="Helical" evidence="1">
    <location>
        <begin position="275"/>
        <end position="292"/>
    </location>
</feature>
<feature type="transmembrane region" description="Helical" evidence="1">
    <location>
        <begin position="12"/>
        <end position="32"/>
    </location>
</feature>
<keyword evidence="1" id="KW-0812">Transmembrane</keyword>
<name>A0A6J6NIJ7_9ZZZZ</name>
<reference evidence="2" key="1">
    <citation type="submission" date="2020-05" db="EMBL/GenBank/DDBJ databases">
        <authorList>
            <person name="Chiriac C."/>
            <person name="Salcher M."/>
            <person name="Ghai R."/>
            <person name="Kavagutti S V."/>
        </authorList>
    </citation>
    <scope>NUCLEOTIDE SEQUENCE</scope>
</reference>
<sequence>MPIWRRLGRLEVWGWQFFLFALVLTGTLSLAFDAVRLNNYSLMWIPVNVVALAVASAFVYLALSVFKRFVDPKVPHPVFNLVIAGTAMGIKNVATLNFANIFGIYDQGDLLYRFLGGSSIGIALIFIFNNLVGSQIEREAYLQELLAKERALIGFRENVNELYKEEEKELTERTRDSLMPRFLDLQRQVEAVEDVKKLTQNLKKFLMTEIRPLSKSIAEEAAQLSGSGAIYSSNKVAEPEMKIHLKNTVLPFSTWLLTMFAWFMTSPIVFPESNILELFIASLSYLAMLYVLKALLYKSKPVSLNIALAFSPLPGIICAIPAFWLIYQLPHTQAQVSLLPSFYITAGWSAISISHAYLLSESKSIVVNRLKDVVEKFARENKLFEQKLWVARHVWYTLLHGTVQSAITAATIRASALDGQSKKAKALIIADLNRAMDALKNSNPENVKLEDQIEDLRNTWGGIVELKCEIPQDLSKEINTSKDAVIVVNELLKEIVSNSVRHGQASEVEVTLELSSPGEISLIAINNGTKPKKIGTSSIGTTIFNSLCLQSNLKWNKETKKAEFYALVPIA</sequence>
<evidence type="ECO:0000256" key="1">
    <source>
        <dbReference type="SAM" id="Phobius"/>
    </source>
</evidence>
<gene>
    <name evidence="2" type="ORF">UFOPK2373_00552</name>
</gene>
<feature type="transmembrane region" description="Helical" evidence="1">
    <location>
        <begin position="111"/>
        <end position="132"/>
    </location>
</feature>
<keyword evidence="1" id="KW-0472">Membrane</keyword>
<evidence type="ECO:0000313" key="2">
    <source>
        <dbReference type="EMBL" id="CAB4686510.1"/>
    </source>
</evidence>
<feature type="transmembrane region" description="Helical" evidence="1">
    <location>
        <begin position="44"/>
        <end position="66"/>
    </location>
</feature>
<feature type="transmembrane region" description="Helical" evidence="1">
    <location>
        <begin position="249"/>
        <end position="269"/>
    </location>
</feature>
<protein>
    <submittedName>
        <fullName evidence="2">Unannotated protein</fullName>
    </submittedName>
</protein>
<dbReference type="EMBL" id="CAEZXL010000077">
    <property type="protein sequence ID" value="CAB4686510.1"/>
    <property type="molecule type" value="Genomic_DNA"/>
</dbReference>
<keyword evidence="1" id="KW-1133">Transmembrane helix</keyword>
<feature type="transmembrane region" description="Helical" evidence="1">
    <location>
        <begin position="304"/>
        <end position="327"/>
    </location>
</feature>
<dbReference type="AlphaFoldDB" id="A0A6J6NIJ7"/>